<feature type="compositionally biased region" description="Basic residues" evidence="1">
    <location>
        <begin position="348"/>
        <end position="357"/>
    </location>
</feature>
<name>A0A1D8TR24_9CYAN</name>
<sequence length="357" mass="40695">MEVVVPFTPPSRPTEFSALGYLFGRFDPNPSQEPNRSVKGTIVLKQGISFSAYMHQPLWKKLSTNPSFGEKKVYLWRVYFRITKAGKLAQIQIKKFIPLEGKTTLRHSPSDERVDQFRVRGLIHDVKPEAVVAYVERNHLPPRGKAKSYPWQPFLLSLQGSLPEPAEKDDFWEFFCRRVGEQLHIEEAHPVNVNLEDSNFYSHYSEEKTDYQPQPSPNTKPNEVIMIQGRKPEITVKFTERPNLPEQGKKVTLLLTGDNGITVQAELNRKTLKKQVEKMDSFADWVAALSGKIARVSPEGVIELEGAGVNVFEKKPKVSESTEPKESQKPSSNPETSKQEQSQQPAQKQKKVFRLID</sequence>
<evidence type="ECO:0000313" key="2">
    <source>
        <dbReference type="EMBL" id="AOX00057.1"/>
    </source>
</evidence>
<evidence type="ECO:0000256" key="1">
    <source>
        <dbReference type="SAM" id="MobiDB-lite"/>
    </source>
</evidence>
<reference evidence="3" key="1">
    <citation type="submission" date="2016-10" db="EMBL/GenBank/DDBJ databases">
        <title>Comparative genomics uncovers the prolific and rare metabolic potential of the cyanobacterial genus Moorea.</title>
        <authorList>
            <person name="Leao T."/>
            <person name="Castelao G."/>
            <person name="Korobeynikov A."/>
            <person name="Monroe E.A."/>
            <person name="Podell S."/>
            <person name="Glukhov E."/>
            <person name="Allen E."/>
            <person name="Gerwick W.H."/>
            <person name="Gerwick L."/>
        </authorList>
    </citation>
    <scope>NUCLEOTIDE SEQUENCE [LARGE SCALE GENOMIC DNA]</scope>
    <source>
        <strain evidence="3">PAL-8-15-08-1</strain>
    </source>
</reference>
<dbReference type="Proteomes" id="UP000177870">
    <property type="component" value="Chromosome"/>
</dbReference>
<dbReference type="EMBL" id="CP017599">
    <property type="protein sequence ID" value="AOX00057.1"/>
    <property type="molecule type" value="Genomic_DNA"/>
</dbReference>
<dbReference type="RefSeq" id="WP_070392528.1">
    <property type="nucleotide sequence ID" value="NZ_CP017599.1"/>
</dbReference>
<proteinExistence type="predicted"/>
<dbReference type="KEGG" id="mpro:BJP34_11840"/>
<dbReference type="AlphaFoldDB" id="A0A1D8TR24"/>
<protein>
    <submittedName>
        <fullName evidence="2">Uncharacterized protein</fullName>
    </submittedName>
</protein>
<feature type="region of interest" description="Disordered" evidence="1">
    <location>
        <begin position="313"/>
        <end position="357"/>
    </location>
</feature>
<gene>
    <name evidence="2" type="ORF">BJP34_11840</name>
</gene>
<evidence type="ECO:0000313" key="3">
    <source>
        <dbReference type="Proteomes" id="UP000177870"/>
    </source>
</evidence>
<feature type="compositionally biased region" description="Basic and acidic residues" evidence="1">
    <location>
        <begin position="313"/>
        <end position="328"/>
    </location>
</feature>
<organism evidence="2 3">
    <name type="scientific">Moorena producens PAL-8-15-08-1</name>
    <dbReference type="NCBI Taxonomy" id="1458985"/>
    <lineage>
        <taxon>Bacteria</taxon>
        <taxon>Bacillati</taxon>
        <taxon>Cyanobacteriota</taxon>
        <taxon>Cyanophyceae</taxon>
        <taxon>Coleofasciculales</taxon>
        <taxon>Coleofasciculaceae</taxon>
        <taxon>Moorena</taxon>
    </lineage>
</organism>
<accession>A0A1D8TR24</accession>